<keyword evidence="3" id="KW-1185">Reference proteome</keyword>
<feature type="transmembrane region" description="Helical" evidence="1">
    <location>
        <begin position="120"/>
        <end position="139"/>
    </location>
</feature>
<feature type="transmembrane region" description="Helical" evidence="1">
    <location>
        <begin position="17"/>
        <end position="38"/>
    </location>
</feature>
<dbReference type="EMBL" id="QGGG01000016">
    <property type="protein sequence ID" value="PWJ78397.1"/>
    <property type="molecule type" value="Genomic_DNA"/>
</dbReference>
<dbReference type="Proteomes" id="UP000245396">
    <property type="component" value="Unassembled WGS sequence"/>
</dbReference>
<name>A0A316BVZ1_PSESE</name>
<feature type="transmembrane region" description="Helical" evidence="1">
    <location>
        <begin position="44"/>
        <end position="67"/>
    </location>
</feature>
<feature type="transmembrane region" description="Helical" evidence="1">
    <location>
        <begin position="79"/>
        <end position="100"/>
    </location>
</feature>
<keyword evidence="1" id="KW-0472">Membrane</keyword>
<accession>A0A316BVZ1</accession>
<feature type="transmembrane region" description="Helical" evidence="1">
    <location>
        <begin position="173"/>
        <end position="193"/>
    </location>
</feature>
<evidence type="ECO:0008006" key="4">
    <source>
        <dbReference type="Google" id="ProtNLM"/>
    </source>
</evidence>
<comment type="caution">
    <text evidence="2">The sequence shown here is derived from an EMBL/GenBank/DDBJ whole genome shotgun (WGS) entry which is preliminary data.</text>
</comment>
<sequence length="197" mass="23044">MDQATHSAAEIFPHIRIVMGMVVGLGLTRLLSGIARIVQHPRGYALYPVHLAWVGMVFLMLVHFWWWEFGLFHIDSWTFGKYLFLIFYSTTLFLMCALLFPDSMLDYKSYEDFFISRRVWFFGLLAATFVLDIIDTLLKGREHFAHFGHEYLIRTPVFLVLCIAAIFTTNRTFHMLFVAAALIYQISWILRLFDTIA</sequence>
<dbReference type="OrthoDB" id="9803673at2"/>
<dbReference type="STRING" id="1192868.GCA_000304395_02401"/>
<keyword evidence="1" id="KW-0812">Transmembrane</keyword>
<dbReference type="AlphaFoldDB" id="A0A316BVZ1"/>
<reference evidence="2 3" key="1">
    <citation type="submission" date="2018-05" db="EMBL/GenBank/DDBJ databases">
        <title>Genomic Encyclopedia of Type Strains, Phase IV (KMG-IV): sequencing the most valuable type-strain genomes for metagenomic binning, comparative biology and taxonomic classification.</title>
        <authorList>
            <person name="Goeker M."/>
        </authorList>
    </citation>
    <scope>NUCLEOTIDE SEQUENCE [LARGE SCALE GENOMIC DNA]</scope>
    <source>
        <strain evidence="2 3">DSM 6986</strain>
    </source>
</reference>
<organism evidence="2 3">
    <name type="scientific">Pseudaminobacter salicylatoxidans</name>
    <dbReference type="NCBI Taxonomy" id="93369"/>
    <lineage>
        <taxon>Bacteria</taxon>
        <taxon>Pseudomonadati</taxon>
        <taxon>Pseudomonadota</taxon>
        <taxon>Alphaproteobacteria</taxon>
        <taxon>Hyphomicrobiales</taxon>
        <taxon>Phyllobacteriaceae</taxon>
        <taxon>Pseudaminobacter</taxon>
    </lineage>
</organism>
<keyword evidence="1" id="KW-1133">Transmembrane helix</keyword>
<evidence type="ECO:0000313" key="2">
    <source>
        <dbReference type="EMBL" id="PWJ78397.1"/>
    </source>
</evidence>
<evidence type="ECO:0000256" key="1">
    <source>
        <dbReference type="SAM" id="Phobius"/>
    </source>
</evidence>
<proteinExistence type="predicted"/>
<feature type="transmembrane region" description="Helical" evidence="1">
    <location>
        <begin position="151"/>
        <end position="167"/>
    </location>
</feature>
<protein>
    <recommendedName>
        <fullName evidence="4">Mll4938 protein</fullName>
    </recommendedName>
</protein>
<gene>
    <name evidence="2" type="ORF">C7441_11664</name>
</gene>
<evidence type="ECO:0000313" key="3">
    <source>
        <dbReference type="Proteomes" id="UP000245396"/>
    </source>
</evidence>
<dbReference type="RefSeq" id="WP_109614285.1">
    <property type="nucleotide sequence ID" value="NZ_QGGG01000016.1"/>
</dbReference>